<dbReference type="EMBL" id="JADCTT010000002">
    <property type="protein sequence ID" value="KAF9758069.1"/>
    <property type="molecule type" value="Genomic_DNA"/>
</dbReference>
<reference evidence="1" key="1">
    <citation type="submission" date="2020-10" db="EMBL/GenBank/DDBJ databases">
        <title>High-Quality Genome Resource of Clonostachys rosea strain S41 by Oxford Nanopore Long-Read Sequencing.</title>
        <authorList>
            <person name="Wang H."/>
        </authorList>
    </citation>
    <scope>NUCLEOTIDE SEQUENCE</scope>
    <source>
        <strain evidence="1">S41</strain>
    </source>
</reference>
<evidence type="ECO:0000313" key="2">
    <source>
        <dbReference type="Proteomes" id="UP000616885"/>
    </source>
</evidence>
<evidence type="ECO:0000313" key="1">
    <source>
        <dbReference type="EMBL" id="KAF9758069.1"/>
    </source>
</evidence>
<dbReference type="Proteomes" id="UP000616885">
    <property type="component" value="Unassembled WGS sequence"/>
</dbReference>
<protein>
    <submittedName>
        <fullName evidence="1">Uncharacterized protein</fullName>
    </submittedName>
</protein>
<gene>
    <name evidence="1" type="ORF">IM811_009013</name>
</gene>
<name>A0A8H7TV37_BIOOC</name>
<accession>A0A8H7TV37</accession>
<sequence length="58" mass="6362">MPARDLDIDASGIARRNILVIAWEINPGKYLRIVSPVNQVLGQDAGTSDKRIDVGYLP</sequence>
<organism evidence="1 2">
    <name type="scientific">Bionectria ochroleuca</name>
    <name type="common">Gliocladium roseum</name>
    <dbReference type="NCBI Taxonomy" id="29856"/>
    <lineage>
        <taxon>Eukaryota</taxon>
        <taxon>Fungi</taxon>
        <taxon>Dikarya</taxon>
        <taxon>Ascomycota</taxon>
        <taxon>Pezizomycotina</taxon>
        <taxon>Sordariomycetes</taxon>
        <taxon>Hypocreomycetidae</taxon>
        <taxon>Hypocreales</taxon>
        <taxon>Bionectriaceae</taxon>
        <taxon>Clonostachys</taxon>
    </lineage>
</organism>
<comment type="caution">
    <text evidence="1">The sequence shown here is derived from an EMBL/GenBank/DDBJ whole genome shotgun (WGS) entry which is preliminary data.</text>
</comment>
<dbReference type="AlphaFoldDB" id="A0A8H7TV37"/>
<proteinExistence type="predicted"/>